<dbReference type="InterPro" id="IPR001505">
    <property type="entry name" value="Copper_CuA"/>
</dbReference>
<name>A0ABX6T8A8_9SPHN</name>
<dbReference type="PANTHER" id="PTHR22888">
    <property type="entry name" value="CYTOCHROME C OXIDASE, SUBUNIT II"/>
    <property type="match status" value="1"/>
</dbReference>
<organism evidence="20 21">
    <name type="scientific">Sphingomonas daechungensis</name>
    <dbReference type="NCBI Taxonomy" id="1176646"/>
    <lineage>
        <taxon>Bacteria</taxon>
        <taxon>Pseudomonadati</taxon>
        <taxon>Pseudomonadota</taxon>
        <taxon>Alphaproteobacteria</taxon>
        <taxon>Sphingomonadales</taxon>
        <taxon>Sphingomonadaceae</taxon>
        <taxon>Sphingomonas</taxon>
    </lineage>
</organism>
<dbReference type="Proteomes" id="UP000516134">
    <property type="component" value="Chromosome"/>
</dbReference>
<proteinExistence type="inferred from homology"/>
<evidence type="ECO:0000259" key="19">
    <source>
        <dbReference type="PROSITE" id="PS51007"/>
    </source>
</evidence>
<dbReference type="InterPro" id="IPR034236">
    <property type="entry name" value="CuRO_CcO_Caa3_II"/>
</dbReference>
<comment type="similarity">
    <text evidence="2">Belongs to the cytochrome c oxidase subunit 2 family.</text>
</comment>
<keyword evidence="11" id="KW-0186">Copper</keyword>
<feature type="transmembrane region" description="Helical" evidence="17">
    <location>
        <begin position="27"/>
        <end position="53"/>
    </location>
</feature>
<dbReference type="CDD" id="cd04213">
    <property type="entry name" value="CuRO_CcO_Caa3_II"/>
    <property type="match status" value="1"/>
</dbReference>
<evidence type="ECO:0000259" key="18">
    <source>
        <dbReference type="PROSITE" id="PS50857"/>
    </source>
</evidence>
<comment type="catalytic activity">
    <reaction evidence="15">
        <text>4 Fe(II)-[cytochrome c] + O2 + 8 H(+)(in) = 4 Fe(III)-[cytochrome c] + 2 H2O + 4 H(+)(out)</text>
        <dbReference type="Rhea" id="RHEA:11436"/>
        <dbReference type="Rhea" id="RHEA-COMP:10350"/>
        <dbReference type="Rhea" id="RHEA-COMP:14399"/>
        <dbReference type="ChEBI" id="CHEBI:15377"/>
        <dbReference type="ChEBI" id="CHEBI:15378"/>
        <dbReference type="ChEBI" id="CHEBI:15379"/>
        <dbReference type="ChEBI" id="CHEBI:29033"/>
        <dbReference type="ChEBI" id="CHEBI:29034"/>
        <dbReference type="EC" id="7.1.1.9"/>
    </reaction>
</comment>
<dbReference type="Gene3D" id="2.60.40.420">
    <property type="entry name" value="Cupredoxins - blue copper proteins"/>
    <property type="match status" value="1"/>
</dbReference>
<evidence type="ECO:0000256" key="4">
    <source>
        <dbReference type="ARBA" id="ARBA00022617"/>
    </source>
</evidence>
<evidence type="ECO:0000256" key="2">
    <source>
        <dbReference type="ARBA" id="ARBA00007866"/>
    </source>
</evidence>
<dbReference type="InterPro" id="IPR002429">
    <property type="entry name" value="CcO_II-like_C"/>
</dbReference>
<feature type="domain" description="Cytochrome c" evidence="19">
    <location>
        <begin position="236"/>
        <end position="327"/>
    </location>
</feature>
<evidence type="ECO:0000256" key="12">
    <source>
        <dbReference type="ARBA" id="ARBA00023136"/>
    </source>
</evidence>
<keyword evidence="21" id="KW-1185">Reference proteome</keyword>
<evidence type="ECO:0000256" key="6">
    <source>
        <dbReference type="ARBA" id="ARBA00022692"/>
    </source>
</evidence>
<accession>A0ABX6T8A8</accession>
<evidence type="ECO:0000313" key="20">
    <source>
        <dbReference type="EMBL" id="QNP43908.1"/>
    </source>
</evidence>
<keyword evidence="10 16" id="KW-0408">Iron</keyword>
<dbReference type="RefSeq" id="WP_187715332.1">
    <property type="nucleotide sequence ID" value="NZ_BAABJC010000001.1"/>
</dbReference>
<evidence type="ECO:0000256" key="13">
    <source>
        <dbReference type="ARBA" id="ARBA00024688"/>
    </source>
</evidence>
<dbReference type="Pfam" id="PF00116">
    <property type="entry name" value="COX2"/>
    <property type="match status" value="1"/>
</dbReference>
<dbReference type="InterPro" id="IPR045187">
    <property type="entry name" value="CcO_II"/>
</dbReference>
<evidence type="ECO:0000256" key="16">
    <source>
        <dbReference type="PROSITE-ProRule" id="PRU00433"/>
    </source>
</evidence>
<evidence type="ECO:0000256" key="5">
    <source>
        <dbReference type="ARBA" id="ARBA00022660"/>
    </source>
</evidence>
<keyword evidence="3" id="KW-0813">Transport</keyword>
<evidence type="ECO:0000256" key="1">
    <source>
        <dbReference type="ARBA" id="ARBA00004141"/>
    </source>
</evidence>
<dbReference type="EMBL" id="CP060780">
    <property type="protein sequence ID" value="QNP43908.1"/>
    <property type="molecule type" value="Genomic_DNA"/>
</dbReference>
<keyword evidence="5" id="KW-0679">Respiratory chain</keyword>
<comment type="subcellular location">
    <subcellularLocation>
        <location evidence="1">Membrane</location>
        <topology evidence="1">Multi-pass membrane protein</topology>
    </subcellularLocation>
</comment>
<keyword evidence="7 16" id="KW-0479">Metal-binding</keyword>
<keyword evidence="6 17" id="KW-0812">Transmembrane</keyword>
<evidence type="ECO:0000256" key="9">
    <source>
        <dbReference type="ARBA" id="ARBA00022989"/>
    </source>
</evidence>
<dbReference type="InterPro" id="IPR008972">
    <property type="entry name" value="Cupredoxin"/>
</dbReference>
<dbReference type="NCBIfam" id="TIGR02866">
    <property type="entry name" value="CoxB"/>
    <property type="match status" value="1"/>
</dbReference>
<evidence type="ECO:0000256" key="7">
    <source>
        <dbReference type="ARBA" id="ARBA00022723"/>
    </source>
</evidence>
<gene>
    <name evidence="20" type="primary">coxB</name>
    <name evidence="20" type="ORF">H9L15_04620</name>
</gene>
<dbReference type="SUPFAM" id="SSF46626">
    <property type="entry name" value="Cytochrome c"/>
    <property type="match status" value="1"/>
</dbReference>
<keyword evidence="12 17" id="KW-0472">Membrane</keyword>
<evidence type="ECO:0000256" key="17">
    <source>
        <dbReference type="SAM" id="Phobius"/>
    </source>
</evidence>
<dbReference type="PANTHER" id="PTHR22888:SF9">
    <property type="entry name" value="CYTOCHROME C OXIDASE SUBUNIT 2"/>
    <property type="match status" value="1"/>
</dbReference>
<dbReference type="PROSITE" id="PS00078">
    <property type="entry name" value="COX2"/>
    <property type="match status" value="1"/>
</dbReference>
<evidence type="ECO:0000256" key="10">
    <source>
        <dbReference type="ARBA" id="ARBA00023004"/>
    </source>
</evidence>
<evidence type="ECO:0000256" key="8">
    <source>
        <dbReference type="ARBA" id="ARBA00022982"/>
    </source>
</evidence>
<dbReference type="PROSITE" id="PS50857">
    <property type="entry name" value="COX2_CUA"/>
    <property type="match status" value="1"/>
</dbReference>
<evidence type="ECO:0000313" key="21">
    <source>
        <dbReference type="Proteomes" id="UP000516134"/>
    </source>
</evidence>
<feature type="transmembrane region" description="Helical" evidence="17">
    <location>
        <begin position="73"/>
        <end position="98"/>
    </location>
</feature>
<sequence length="327" mass="35599">MALLCLSGCSGAQTAFGGQGAEDANFIQLFTVFMIVCTVMYLLVSAALIVAVWRRRRTAMVVEDCNHQATSGVVRPALIGWTALIAIGLTALTLVGFFTDRSNARNGSHPQLKLTVTANQWWWDVEYDWADVSKSVRTANEIHLPVGIPVEVTLKSNDVIHSFWIPNLAGKQDLIPGRRTDAQLLPRKTGLYRGQCAEFCGTQHAQMALDVTVESKADFEKWYGAQLQTAPVPKTPLQLAGYRYITTRECASCHNISGTSAGGQVAPDLTHFASRRSIAAGTLPMNTGNIYGWVADPQSQKPGNHMPTIGLKADDLHGIVAYLETLK</sequence>
<comment type="function">
    <text evidence="13">Subunits I and II form the functional core of the enzyme complex. Electrons originating in cytochrome c are transferred via heme a and Cu(A) to the binuclear center formed by heme a3 and Cu(B).</text>
</comment>
<feature type="domain" description="Cytochrome oxidase subunit II copper A binding" evidence="18">
    <location>
        <begin position="109"/>
        <end position="225"/>
    </location>
</feature>
<dbReference type="Pfam" id="PF00034">
    <property type="entry name" value="Cytochrom_C"/>
    <property type="match status" value="1"/>
</dbReference>
<evidence type="ECO:0000256" key="11">
    <source>
        <dbReference type="ARBA" id="ARBA00023008"/>
    </source>
</evidence>
<dbReference type="InterPro" id="IPR009056">
    <property type="entry name" value="Cyt_c-like_dom"/>
</dbReference>
<keyword evidence="4 16" id="KW-0349">Heme</keyword>
<dbReference type="InterPro" id="IPR014222">
    <property type="entry name" value="Cyt_c_oxidase_su2"/>
</dbReference>
<dbReference type="PROSITE" id="PS51007">
    <property type="entry name" value="CYTC"/>
    <property type="match status" value="1"/>
</dbReference>
<evidence type="ECO:0000256" key="15">
    <source>
        <dbReference type="ARBA" id="ARBA00047816"/>
    </source>
</evidence>
<reference evidence="20 21" key="1">
    <citation type="submission" date="2020-08" db="EMBL/GenBank/DDBJ databases">
        <title>Genome sequence of Sphingomonas daechungensis KACC 18115T.</title>
        <authorList>
            <person name="Hyun D.-W."/>
            <person name="Bae J.-W."/>
        </authorList>
    </citation>
    <scope>NUCLEOTIDE SEQUENCE [LARGE SCALE GENOMIC DNA]</scope>
    <source>
        <strain evidence="20 21">KACC 18115</strain>
    </source>
</reference>
<keyword evidence="9 17" id="KW-1133">Transmembrane helix</keyword>
<dbReference type="SUPFAM" id="SSF49503">
    <property type="entry name" value="Cupredoxins"/>
    <property type="match status" value="1"/>
</dbReference>
<protein>
    <recommendedName>
        <fullName evidence="14">Cytochrome aa3 subunit 2</fullName>
    </recommendedName>
</protein>
<evidence type="ECO:0000256" key="14">
    <source>
        <dbReference type="ARBA" id="ARBA00031399"/>
    </source>
</evidence>
<dbReference type="InterPro" id="IPR036909">
    <property type="entry name" value="Cyt_c-like_dom_sf"/>
</dbReference>
<evidence type="ECO:0000256" key="3">
    <source>
        <dbReference type="ARBA" id="ARBA00022448"/>
    </source>
</evidence>
<keyword evidence="8" id="KW-0249">Electron transport</keyword>